<accession>A0ABW0W0B5</accession>
<reference evidence="6" key="1">
    <citation type="journal article" date="2019" name="Int. J. Syst. Evol. Microbiol.">
        <title>The Global Catalogue of Microorganisms (GCM) 10K type strain sequencing project: providing services to taxonomists for standard genome sequencing and annotation.</title>
        <authorList>
            <consortium name="The Broad Institute Genomics Platform"/>
            <consortium name="The Broad Institute Genome Sequencing Center for Infectious Disease"/>
            <person name="Wu L."/>
            <person name="Ma J."/>
        </authorList>
    </citation>
    <scope>NUCLEOTIDE SEQUENCE [LARGE SCALE GENOMIC DNA]</scope>
    <source>
        <strain evidence="6">CGMCC 1.3240</strain>
    </source>
</reference>
<comment type="similarity">
    <text evidence="2">Belongs to the acyltransferase 3 family.</text>
</comment>
<feature type="transmembrane region" description="Helical" evidence="3">
    <location>
        <begin position="308"/>
        <end position="330"/>
    </location>
</feature>
<feature type="transmembrane region" description="Helical" evidence="3">
    <location>
        <begin position="254"/>
        <end position="271"/>
    </location>
</feature>
<dbReference type="Proteomes" id="UP001596047">
    <property type="component" value="Unassembled WGS sequence"/>
</dbReference>
<feature type="transmembrane region" description="Helical" evidence="3">
    <location>
        <begin position="45"/>
        <end position="68"/>
    </location>
</feature>
<dbReference type="Pfam" id="PF01757">
    <property type="entry name" value="Acyl_transf_3"/>
    <property type="match status" value="1"/>
</dbReference>
<dbReference type="InterPro" id="IPR050879">
    <property type="entry name" value="Acyltransferase_3"/>
</dbReference>
<dbReference type="EC" id="2.3.-.-" evidence="5"/>
<organism evidence="5 6">
    <name type="scientific">Paenibacillus solisilvae</name>
    <dbReference type="NCBI Taxonomy" id="2486751"/>
    <lineage>
        <taxon>Bacteria</taxon>
        <taxon>Bacillati</taxon>
        <taxon>Bacillota</taxon>
        <taxon>Bacilli</taxon>
        <taxon>Bacillales</taxon>
        <taxon>Paenibacillaceae</taxon>
        <taxon>Paenibacillus</taxon>
    </lineage>
</organism>
<keyword evidence="5" id="KW-0012">Acyltransferase</keyword>
<name>A0ABW0W0B5_9BACL</name>
<keyword evidence="3" id="KW-1133">Transmembrane helix</keyword>
<keyword evidence="6" id="KW-1185">Reference proteome</keyword>
<evidence type="ECO:0000313" key="5">
    <source>
        <dbReference type="EMBL" id="MFC5649846.1"/>
    </source>
</evidence>
<feature type="transmembrane region" description="Helical" evidence="3">
    <location>
        <begin position="208"/>
        <end position="224"/>
    </location>
</feature>
<gene>
    <name evidence="5" type="ORF">ACFPYJ_12075</name>
</gene>
<evidence type="ECO:0000256" key="1">
    <source>
        <dbReference type="ARBA" id="ARBA00004370"/>
    </source>
</evidence>
<feature type="transmembrane region" description="Helical" evidence="3">
    <location>
        <begin position="89"/>
        <end position="108"/>
    </location>
</feature>
<feature type="transmembrane region" description="Helical" evidence="3">
    <location>
        <begin position="231"/>
        <end position="248"/>
    </location>
</feature>
<keyword evidence="3" id="KW-0812">Transmembrane</keyword>
<keyword evidence="3" id="KW-0472">Membrane</keyword>
<dbReference type="RefSeq" id="WP_379188439.1">
    <property type="nucleotide sequence ID" value="NZ_JBHSOW010000042.1"/>
</dbReference>
<evidence type="ECO:0000259" key="4">
    <source>
        <dbReference type="Pfam" id="PF01757"/>
    </source>
</evidence>
<feature type="domain" description="Acyltransferase 3" evidence="4">
    <location>
        <begin position="12"/>
        <end position="327"/>
    </location>
</feature>
<dbReference type="InterPro" id="IPR002656">
    <property type="entry name" value="Acyl_transf_3_dom"/>
</dbReference>
<feature type="transmembrane region" description="Helical" evidence="3">
    <location>
        <begin position="283"/>
        <end position="302"/>
    </location>
</feature>
<evidence type="ECO:0000313" key="6">
    <source>
        <dbReference type="Proteomes" id="UP001596047"/>
    </source>
</evidence>
<feature type="transmembrane region" description="Helical" evidence="3">
    <location>
        <begin position="15"/>
        <end position="33"/>
    </location>
</feature>
<sequence>MLSDLMQGRKNNLDFVRLIAAVAVVFSHCFHLTTGDFTIEPVYVFSHGQTSLGSIAVIIFFVTSGFLISRSFERTPDLWSYIKARSLRIFPGLTLSVLFCMFVVGPIATNFHIIDYLSDKSTYIYLSRATTFAPDLNLPGVFSDNIYPDAVNSSLWTLKYELLCYIFVAIAGVLRLINKRIMISLLILNLVYHMLPGTEVLGKYINDMARFSLSFFVGMLYYLYRSKIPQNIYLFVASLLSCVASLQFGFFNEIFPIIGGYAIFYFALTPGIKLHGISKFGDLSYGVYIFAFPVQQLVTYFMKNDLIPIQNFLISLPLILILSFISWHLVERPFLRMKPSRKLTGPELTVVKSTGSF</sequence>
<comment type="subcellular location">
    <subcellularLocation>
        <location evidence="1">Membrane</location>
    </subcellularLocation>
</comment>
<dbReference type="GO" id="GO:0016746">
    <property type="term" value="F:acyltransferase activity"/>
    <property type="evidence" value="ECO:0007669"/>
    <property type="project" value="UniProtKB-KW"/>
</dbReference>
<dbReference type="PANTHER" id="PTHR23028">
    <property type="entry name" value="ACETYLTRANSFERASE"/>
    <property type="match status" value="1"/>
</dbReference>
<evidence type="ECO:0000256" key="2">
    <source>
        <dbReference type="ARBA" id="ARBA00007400"/>
    </source>
</evidence>
<evidence type="ECO:0000256" key="3">
    <source>
        <dbReference type="SAM" id="Phobius"/>
    </source>
</evidence>
<feature type="transmembrane region" description="Helical" evidence="3">
    <location>
        <begin position="155"/>
        <end position="174"/>
    </location>
</feature>
<dbReference type="EMBL" id="JBHSOW010000042">
    <property type="protein sequence ID" value="MFC5649846.1"/>
    <property type="molecule type" value="Genomic_DNA"/>
</dbReference>
<feature type="transmembrane region" description="Helical" evidence="3">
    <location>
        <begin position="181"/>
        <end position="202"/>
    </location>
</feature>
<comment type="caution">
    <text evidence="5">The sequence shown here is derived from an EMBL/GenBank/DDBJ whole genome shotgun (WGS) entry which is preliminary data.</text>
</comment>
<protein>
    <submittedName>
        <fullName evidence="5">Acyltransferase family protein</fullName>
        <ecNumber evidence="5">2.3.-.-</ecNumber>
    </submittedName>
</protein>
<proteinExistence type="inferred from homology"/>
<keyword evidence="5" id="KW-0808">Transferase</keyword>